<evidence type="ECO:0000256" key="1">
    <source>
        <dbReference type="SAM" id="Phobius"/>
    </source>
</evidence>
<evidence type="ECO:0000313" key="2">
    <source>
        <dbReference type="EMBL" id="KZN20700.1"/>
    </source>
</evidence>
<keyword evidence="1" id="KW-0472">Membrane</keyword>
<proteinExistence type="predicted"/>
<organism evidence="2 3">
    <name type="scientific">Pseudomonas fluorescens</name>
    <dbReference type="NCBI Taxonomy" id="294"/>
    <lineage>
        <taxon>Bacteria</taxon>
        <taxon>Pseudomonadati</taxon>
        <taxon>Pseudomonadota</taxon>
        <taxon>Gammaproteobacteria</taxon>
        <taxon>Pseudomonadales</taxon>
        <taxon>Pseudomonadaceae</taxon>
        <taxon>Pseudomonas</taxon>
    </lineage>
</organism>
<sequence length="155" mass="17256">MLKPSSAEVSAARDARNRKFIARMENFPWKQINRGITPDWRWQLAEGTADEREVYVKKVNRRALIVAVLVMPFVITLNCMGPVINALWVVEKPAGQILSIQLHEKSTTVETSNGTYQVQGSVSGSIGSSAMLVKKKTSEGLQTSLCVNSECYREI</sequence>
<name>A0A166QQL8_PSEFL</name>
<evidence type="ECO:0000313" key="3">
    <source>
        <dbReference type="Proteomes" id="UP000076489"/>
    </source>
</evidence>
<dbReference type="AlphaFoldDB" id="A0A166QQL8"/>
<dbReference type="Proteomes" id="UP000076489">
    <property type="component" value="Unassembled WGS sequence"/>
</dbReference>
<comment type="caution">
    <text evidence="2">The sequence shown here is derived from an EMBL/GenBank/DDBJ whole genome shotgun (WGS) entry which is preliminary data.</text>
</comment>
<keyword evidence="1" id="KW-0812">Transmembrane</keyword>
<dbReference type="RefSeq" id="WP_063340747.1">
    <property type="nucleotide sequence ID" value="NZ_LUKJ01000002.1"/>
</dbReference>
<gene>
    <name evidence="2" type="ORF">A1D17_03935</name>
</gene>
<reference evidence="2 3" key="2">
    <citation type="journal article" date="2018" name="Nature">
        <title>Mutant phenotypes for thousands of bacterial genes of unknown function.</title>
        <authorList>
            <person name="Price M.N."/>
            <person name="Wetmore K.M."/>
            <person name="Waters R.J."/>
            <person name="Callaghan M."/>
            <person name="Ray J."/>
            <person name="Liu H."/>
            <person name="Kuehl J.V."/>
            <person name="Melnyk R.A."/>
            <person name="Lamson J.S."/>
            <person name="Suh Y."/>
            <person name="Carlson H.K."/>
            <person name="Esquivel Z."/>
            <person name="Sadeeshkumar H."/>
            <person name="Chakraborty R."/>
            <person name="Zane G.M."/>
            <person name="Rubin B.E."/>
            <person name="Wall J.D."/>
            <person name="Visel A."/>
            <person name="Bristow J."/>
            <person name="Blow M.J."/>
            <person name="Arkin A.P."/>
            <person name="Deutschbauer A.M."/>
        </authorList>
    </citation>
    <scope>NUCLEOTIDE SEQUENCE [LARGE SCALE GENOMIC DNA]</scope>
    <source>
        <strain evidence="2 3">FW300-N1B4</strain>
    </source>
</reference>
<feature type="transmembrane region" description="Helical" evidence="1">
    <location>
        <begin position="63"/>
        <end position="90"/>
    </location>
</feature>
<reference evidence="3" key="1">
    <citation type="submission" date="2016-03" db="EMBL/GenBank/DDBJ databases">
        <authorList>
            <person name="Ray J."/>
            <person name="Price M."/>
            <person name="Deutschbauer A."/>
        </authorList>
    </citation>
    <scope>NUCLEOTIDE SEQUENCE [LARGE SCALE GENOMIC DNA]</scope>
    <source>
        <strain evidence="3">FW300-N1B4</strain>
    </source>
</reference>
<protein>
    <submittedName>
        <fullName evidence="2">Uncharacterized protein</fullName>
    </submittedName>
</protein>
<dbReference type="EMBL" id="LUKJ01000002">
    <property type="protein sequence ID" value="KZN20700.1"/>
    <property type="molecule type" value="Genomic_DNA"/>
</dbReference>
<keyword evidence="1" id="KW-1133">Transmembrane helix</keyword>
<accession>A0A166QQL8</accession>